<dbReference type="Proteomes" id="UP000242957">
    <property type="component" value="Unassembled WGS sequence"/>
</dbReference>
<feature type="chain" id="PRO_5017402954" evidence="1">
    <location>
        <begin position="46"/>
        <end position="328"/>
    </location>
</feature>
<dbReference type="InterPro" id="IPR025737">
    <property type="entry name" value="FApF"/>
</dbReference>
<evidence type="ECO:0000313" key="3">
    <source>
        <dbReference type="Proteomes" id="UP000242957"/>
    </source>
</evidence>
<accession>A0A1H0LKG0</accession>
<feature type="signal peptide" evidence="1">
    <location>
        <begin position="1"/>
        <end position="45"/>
    </location>
</feature>
<dbReference type="AlphaFoldDB" id="A0A1H0LKG0"/>
<sequence length="328" mass="35624">MRNTQKLRPNNNKVGLSMHKNALHSTALAVASSMLLAGATSPAQATEGGVSSWPMGIEIYGMGVLPPPGTYGQVFVGNYLADTLRDDSGDKAADIDLRVTTVVPRFVWVTEQKVLGGNLGFHALLPLNDIRLNIKNGPHDHKRGIGDAHLGPVVGFHHSDKFHTAVGVDFVLPTGGQYDKDDLVNLGTNYYTVQAVYAMTYMDPAGFNADVRLMHDYNFENRDTNYQSGRELHADYTLGWGLGNGWVVGVGGHAYKQISDDKCSVSNCAAAALVDATDGNRSRTFSIGPAVQYSSNDGWSLSAKWQDESGVRNRAEGQTYWLKFTMPL</sequence>
<evidence type="ECO:0000256" key="1">
    <source>
        <dbReference type="SAM" id="SignalP"/>
    </source>
</evidence>
<evidence type="ECO:0000313" key="2">
    <source>
        <dbReference type="EMBL" id="SDO68575.1"/>
    </source>
</evidence>
<proteinExistence type="predicted"/>
<organism evidence="2 3">
    <name type="scientific">Pseudomonas jinjuensis</name>
    <dbReference type="NCBI Taxonomy" id="198616"/>
    <lineage>
        <taxon>Bacteria</taxon>
        <taxon>Pseudomonadati</taxon>
        <taxon>Pseudomonadota</taxon>
        <taxon>Gammaproteobacteria</taxon>
        <taxon>Pseudomonadales</taxon>
        <taxon>Pseudomonadaceae</taxon>
        <taxon>Pseudomonas</taxon>
    </lineage>
</organism>
<protein>
    <submittedName>
        <fullName evidence="2">Uncharacterized conserved protein</fullName>
    </submittedName>
</protein>
<gene>
    <name evidence="2" type="ORF">SAMN05216193_11497</name>
</gene>
<name>A0A1H0LKG0_9PSED</name>
<reference evidence="3" key="1">
    <citation type="submission" date="2016-10" db="EMBL/GenBank/DDBJ databases">
        <authorList>
            <person name="Varghese N."/>
            <person name="Submissions S."/>
        </authorList>
    </citation>
    <scope>NUCLEOTIDE SEQUENCE [LARGE SCALE GENOMIC DNA]</scope>
    <source>
        <strain evidence="3">JCM 21621</strain>
    </source>
</reference>
<dbReference type="STRING" id="198616.SAMN05216193_11497"/>
<keyword evidence="1" id="KW-0732">Signal</keyword>
<keyword evidence="3" id="KW-1185">Reference proteome</keyword>
<dbReference type="EMBL" id="FNIJ01000014">
    <property type="protein sequence ID" value="SDO68575.1"/>
    <property type="molecule type" value="Genomic_DNA"/>
</dbReference>
<dbReference type="Pfam" id="PF13557">
    <property type="entry name" value="Phenol_MetA_deg"/>
    <property type="match status" value="1"/>
</dbReference>